<sequence>MRWSKVVSTSFLLARSVASSADFPTAFMSGANSHHHTFSTGIASAIRTTVVGRAPNQQNVNRVNLPAPLHMSDELEADEELHPHDPAKTTPQLLASIWNLISRGKDMVRGESFTVIFPEIISDLNNKSYLQRLFGHLDTCKDVCDHFGINTVLVPYYEGKQITGFTAKSYRNPDKVNEDGEYQFDPDPFWDDDEEWDFSGVDDDDDEKIDEMADLPEIVDPIPQDDEEITQITRNWVSKMMADLALCPFTASDDRSGVPMGPVFYKIDRGTDIEQMYETYWKEVVRVEQSKEKDLSTTLLILPEFLIGNVELFENWCNTLTQPLEALQVEDLLQIIFFHPQWTFRDGGERSGMGSAANYARRSPWPMINLIRTNQVRAAQKGIPTGLVYTQNEKTLSGIGTKTLEKMLRLRDWEDIKDIKVDRKDMEALRVAQDLQTTGVVRAEDTSMIGDSTPAANKVDRNQIDGGDVVKVIIQALDKRLNGGGGGAALRLSGAETSAAMMASDFLLEELDRIIASPPSPAEISPPAEKSE</sequence>
<dbReference type="InterPro" id="IPR009858">
    <property type="entry name" value="DUF1415"/>
</dbReference>
<accession>A0A6U3W8G8</accession>
<dbReference type="EMBL" id="HBGN01031505">
    <property type="protein sequence ID" value="CAD9348240.1"/>
    <property type="molecule type" value="Transcribed_RNA"/>
</dbReference>
<protein>
    <submittedName>
        <fullName evidence="2">Uncharacterized protein</fullName>
    </submittedName>
</protein>
<dbReference type="Pfam" id="PF07209">
    <property type="entry name" value="DUF1415"/>
    <property type="match status" value="1"/>
</dbReference>
<evidence type="ECO:0000313" key="2">
    <source>
        <dbReference type="EMBL" id="CAD9348240.1"/>
    </source>
</evidence>
<dbReference type="AlphaFoldDB" id="A0A6U3W8G8"/>
<evidence type="ECO:0000256" key="1">
    <source>
        <dbReference type="SAM" id="SignalP"/>
    </source>
</evidence>
<feature type="chain" id="PRO_5030160224" evidence="1">
    <location>
        <begin position="20"/>
        <end position="532"/>
    </location>
</feature>
<gene>
    <name evidence="2" type="ORF">DBRI1063_LOCUS20314</name>
</gene>
<reference evidence="2" key="1">
    <citation type="submission" date="2021-01" db="EMBL/GenBank/DDBJ databases">
        <authorList>
            <person name="Corre E."/>
            <person name="Pelletier E."/>
            <person name="Niang G."/>
            <person name="Scheremetjew M."/>
            <person name="Finn R."/>
            <person name="Kale V."/>
            <person name="Holt S."/>
            <person name="Cochrane G."/>
            <person name="Meng A."/>
            <person name="Brown T."/>
            <person name="Cohen L."/>
        </authorList>
    </citation>
    <scope>NUCLEOTIDE SEQUENCE</scope>
    <source>
        <strain evidence="2">Pop2</strain>
    </source>
</reference>
<name>A0A6U3W8G8_9STRA</name>
<proteinExistence type="predicted"/>
<keyword evidence="1" id="KW-0732">Signal</keyword>
<feature type="signal peptide" evidence="1">
    <location>
        <begin position="1"/>
        <end position="19"/>
    </location>
</feature>
<organism evidence="2">
    <name type="scientific">Ditylum brightwellii</name>
    <dbReference type="NCBI Taxonomy" id="49249"/>
    <lineage>
        <taxon>Eukaryota</taxon>
        <taxon>Sar</taxon>
        <taxon>Stramenopiles</taxon>
        <taxon>Ochrophyta</taxon>
        <taxon>Bacillariophyta</taxon>
        <taxon>Mediophyceae</taxon>
        <taxon>Lithodesmiophycidae</taxon>
        <taxon>Lithodesmiales</taxon>
        <taxon>Lithodesmiaceae</taxon>
        <taxon>Ditylum</taxon>
    </lineage>
</organism>